<name>A0A1L3F662_BRAJP</name>
<dbReference type="OrthoDB" id="9804023at2"/>
<dbReference type="Gene3D" id="3.10.620.30">
    <property type="match status" value="1"/>
</dbReference>
<evidence type="ECO:0000313" key="3">
    <source>
        <dbReference type="Proteomes" id="UP000181962"/>
    </source>
</evidence>
<protein>
    <recommendedName>
        <fullName evidence="1">Transglutaminase-like domain-containing protein</fullName>
    </recommendedName>
</protein>
<dbReference type="Pfam" id="PF08379">
    <property type="entry name" value="Bact_transglu_N"/>
    <property type="match status" value="1"/>
</dbReference>
<sequence>MRRIRIIHKTEYFYNQPVTFGTHRAMMRPREGHDVHIVRGSIDIEPNAEVRWLRDNYDNAIAVVTFLELSDTLRIASEVDVDLYHDDPIEWRIAPFASSFPFQYPPEEQLELTVYRLPSYLYDATALLEWLRDLYKPGQLIGTLDLLNNLNTHIYRSFKYVSREALGVQSPNETLRLGSGTCRDYAVFMMEAARYWGFGARFVTGYIQMAEGQHGATHAWTEIYIPGAGWRGYDPTNNKIVRSEHIPVAVTREQERASPLSGTWDGPADAFSRMNVSVQVISIPASP</sequence>
<dbReference type="Proteomes" id="UP000181962">
    <property type="component" value="Chromosome"/>
</dbReference>
<dbReference type="RefSeq" id="WP_071909810.1">
    <property type="nucleotide sequence ID" value="NZ_CP017637.1"/>
</dbReference>
<reference evidence="2 3" key="1">
    <citation type="submission" date="2016-11" db="EMBL/GenBank/DDBJ databases">
        <title>Complete Genome Sequence of Bradyrhizobium sp. strain J5, an isolated from soybean nodule in Hokkaido.</title>
        <authorList>
            <person name="Kanehara K."/>
        </authorList>
    </citation>
    <scope>NUCLEOTIDE SEQUENCE [LARGE SCALE GENOMIC DNA]</scope>
    <source>
        <strain evidence="2 3">J5</strain>
    </source>
</reference>
<dbReference type="PANTHER" id="PTHR33490">
    <property type="entry name" value="BLR5614 PROTEIN-RELATED"/>
    <property type="match status" value="1"/>
</dbReference>
<evidence type="ECO:0000259" key="1">
    <source>
        <dbReference type="SMART" id="SM00460"/>
    </source>
</evidence>
<accession>A0A1L3F662</accession>
<dbReference type="InterPro" id="IPR038765">
    <property type="entry name" value="Papain-like_cys_pep_sf"/>
</dbReference>
<dbReference type="SMART" id="SM00460">
    <property type="entry name" value="TGc"/>
    <property type="match status" value="1"/>
</dbReference>
<dbReference type="PANTHER" id="PTHR33490:SF1">
    <property type="entry name" value="SLL1233 PROTEIN"/>
    <property type="match status" value="1"/>
</dbReference>
<gene>
    <name evidence="2" type="ORF">BKD09_10735</name>
</gene>
<organism evidence="2 3">
    <name type="scientific">Bradyrhizobium japonicum</name>
    <dbReference type="NCBI Taxonomy" id="375"/>
    <lineage>
        <taxon>Bacteria</taxon>
        <taxon>Pseudomonadati</taxon>
        <taxon>Pseudomonadota</taxon>
        <taxon>Alphaproteobacteria</taxon>
        <taxon>Hyphomicrobiales</taxon>
        <taxon>Nitrobacteraceae</taxon>
        <taxon>Bradyrhizobium</taxon>
    </lineage>
</organism>
<dbReference type="AlphaFoldDB" id="A0A1L3F662"/>
<proteinExistence type="predicted"/>
<dbReference type="InterPro" id="IPR002931">
    <property type="entry name" value="Transglutaminase-like"/>
</dbReference>
<evidence type="ECO:0000313" key="2">
    <source>
        <dbReference type="EMBL" id="APG08809.1"/>
    </source>
</evidence>
<feature type="domain" description="Transglutaminase-like" evidence="1">
    <location>
        <begin position="174"/>
        <end position="237"/>
    </location>
</feature>
<dbReference type="InterPro" id="IPR013589">
    <property type="entry name" value="Bac_transglu_N"/>
</dbReference>
<dbReference type="Pfam" id="PF01841">
    <property type="entry name" value="Transglut_core"/>
    <property type="match status" value="1"/>
</dbReference>
<dbReference type="EMBL" id="CP017637">
    <property type="protein sequence ID" value="APG08809.1"/>
    <property type="molecule type" value="Genomic_DNA"/>
</dbReference>
<dbReference type="SUPFAM" id="SSF54001">
    <property type="entry name" value="Cysteine proteinases"/>
    <property type="match status" value="1"/>
</dbReference>